<feature type="region of interest" description="Disordered" evidence="1">
    <location>
        <begin position="1"/>
        <end position="22"/>
    </location>
</feature>
<feature type="compositionally biased region" description="Basic residues" evidence="1">
    <location>
        <begin position="1"/>
        <end position="21"/>
    </location>
</feature>
<dbReference type="AlphaFoldDB" id="A0A6C0L6M7"/>
<name>A0A6C0L6M7_9ZZZZ</name>
<sequence>MYMPRSIKKSRRSHTKSKKQRGGLLTGAFDSREWYDYEEILDGTKDKVGNVIDEVKAKKIRKEFLHENFAFFTSIMALVATKNKLDYAPFGPNSEESKRKQDYKLRALFKALSELDTTAFGKTDDDMYRPGWPLGGHGLAQQSALVSRTVGSKISRIPNIIPNRKNMERFGEAVSEAPSKAANRILAIDPWADGKRPWSD</sequence>
<accession>A0A6C0L6M7</accession>
<proteinExistence type="predicted"/>
<protein>
    <submittedName>
        <fullName evidence="2">Uncharacterized protein</fullName>
    </submittedName>
</protein>
<evidence type="ECO:0000313" key="2">
    <source>
        <dbReference type="EMBL" id="QHU26589.1"/>
    </source>
</evidence>
<evidence type="ECO:0000256" key="1">
    <source>
        <dbReference type="SAM" id="MobiDB-lite"/>
    </source>
</evidence>
<dbReference type="EMBL" id="MN740443">
    <property type="protein sequence ID" value="QHU26589.1"/>
    <property type="molecule type" value="Genomic_DNA"/>
</dbReference>
<reference evidence="2" key="1">
    <citation type="journal article" date="2020" name="Nature">
        <title>Giant virus diversity and host interactions through global metagenomics.</title>
        <authorList>
            <person name="Schulz F."/>
            <person name="Roux S."/>
            <person name="Paez-Espino D."/>
            <person name="Jungbluth S."/>
            <person name="Walsh D.A."/>
            <person name="Denef V.J."/>
            <person name="McMahon K.D."/>
            <person name="Konstantinidis K.T."/>
            <person name="Eloe-Fadrosh E.A."/>
            <person name="Kyrpides N.C."/>
            <person name="Woyke T."/>
        </authorList>
    </citation>
    <scope>NUCLEOTIDE SEQUENCE</scope>
    <source>
        <strain evidence="2">GVMAG-M-3300027759-42</strain>
    </source>
</reference>
<organism evidence="2">
    <name type="scientific">viral metagenome</name>
    <dbReference type="NCBI Taxonomy" id="1070528"/>
    <lineage>
        <taxon>unclassified sequences</taxon>
        <taxon>metagenomes</taxon>
        <taxon>organismal metagenomes</taxon>
    </lineage>
</organism>